<dbReference type="SUPFAM" id="SSF63825">
    <property type="entry name" value="YWTD domain"/>
    <property type="match status" value="1"/>
</dbReference>
<dbReference type="RefSeq" id="WP_003929461.1">
    <property type="nucleotide sequence ID" value="NZ_JH814686.1"/>
</dbReference>
<accession>K0UHZ8</accession>
<evidence type="ECO:0000313" key="4">
    <source>
        <dbReference type="Proteomes" id="UP000006072"/>
    </source>
</evidence>
<dbReference type="InterPro" id="IPR027372">
    <property type="entry name" value="Phytase-like_dom"/>
</dbReference>
<evidence type="ECO:0000313" key="3">
    <source>
        <dbReference type="EMBL" id="EJZ06847.1"/>
    </source>
</evidence>
<dbReference type="PROSITE" id="PS51257">
    <property type="entry name" value="PROKAR_LIPOPROTEIN"/>
    <property type="match status" value="1"/>
</dbReference>
<name>K0UHZ8_MYCVA</name>
<dbReference type="HOGENOM" id="CLU_047242_1_0_11"/>
<dbReference type="EMBL" id="ALQA01000051">
    <property type="protein sequence ID" value="EJZ06847.1"/>
    <property type="molecule type" value="Genomic_DNA"/>
</dbReference>
<protein>
    <recommendedName>
        <fullName evidence="2">Phytase-like domain-containing protein</fullName>
    </recommendedName>
</protein>
<dbReference type="PANTHER" id="PTHR37957">
    <property type="entry name" value="BLR7070 PROTEIN"/>
    <property type="match status" value="1"/>
</dbReference>
<dbReference type="PATRIC" id="fig|1194972.3.peg.4085"/>
<comment type="caution">
    <text evidence="3">The sequence shown here is derived from an EMBL/GenBank/DDBJ whole genome shotgun (WGS) entry which is preliminary data.</text>
</comment>
<feature type="signal peptide" evidence="1">
    <location>
        <begin position="1"/>
        <end position="17"/>
    </location>
</feature>
<dbReference type="Pfam" id="PF13449">
    <property type="entry name" value="Phytase-like"/>
    <property type="match status" value="1"/>
</dbReference>
<evidence type="ECO:0000256" key="1">
    <source>
        <dbReference type="SAM" id="SignalP"/>
    </source>
</evidence>
<feature type="domain" description="Phytase-like" evidence="2">
    <location>
        <begin position="48"/>
        <end position="358"/>
    </location>
</feature>
<sequence length="375" mass="40248">MKRHVCATLLAASVAVAGCTSPHRTPAAVTYLGQAEIPHLSTVDGSVIGGLSGISYDPGRDVYYLVTDDQSGNGPTRFYVSRIKLQNNGVQSVEFLESRRLLPQHRTEFRASSITDTRAVMTPPDPEGIAVDSRRQRIYWSSEGSRLVDEPNSTVLQDPSVRIVDFDGRGIGEFTMPDNLLMSAVDRGPRQNLSLEGLTLTPSGDSLFTAMEGPLFQDGPRPTPLRGALTRITRFDPDTLEPTAQYTYALDPTTSGSGGDNGLSDLVALDDSSFLTLERGRGSRTSARIYHTEIGDAQDVMGVPELDGRPVSSMTKTLLVDLATTPDLKRVANLEGITLGPPLPDGRLSVVAVSDDDFSADHVTQVLAFAIGTAT</sequence>
<evidence type="ECO:0000259" key="2">
    <source>
        <dbReference type="Pfam" id="PF13449"/>
    </source>
</evidence>
<gene>
    <name evidence="3" type="ORF">MVAC_20513</name>
</gene>
<proteinExistence type="predicted"/>
<dbReference type="eggNOG" id="COG4222">
    <property type="taxonomic scope" value="Bacteria"/>
</dbReference>
<reference evidence="3 4" key="1">
    <citation type="journal article" date="2012" name="J. Bacteriol.">
        <title>Complete Genome Sequence of Mycobacterium vaccae Type Strain ATCC 25954.</title>
        <authorList>
            <person name="Ho Y.S."/>
            <person name="Adroub S.A."/>
            <person name="Abadi M."/>
            <person name="Al Alwan B."/>
            <person name="Alkhateeb R."/>
            <person name="Gao G."/>
            <person name="Ragab A."/>
            <person name="Ali S."/>
            <person name="van Soolingen D."/>
            <person name="Bitter W."/>
            <person name="Pain A."/>
            <person name="Abdallah A.M."/>
        </authorList>
    </citation>
    <scope>NUCLEOTIDE SEQUENCE [LARGE SCALE GENOMIC DNA]</scope>
    <source>
        <strain evidence="3 4">ATCC 25954</strain>
    </source>
</reference>
<organism evidence="3 4">
    <name type="scientific">Mycolicibacterium vaccae ATCC 25954</name>
    <dbReference type="NCBI Taxonomy" id="1194972"/>
    <lineage>
        <taxon>Bacteria</taxon>
        <taxon>Bacillati</taxon>
        <taxon>Actinomycetota</taxon>
        <taxon>Actinomycetes</taxon>
        <taxon>Mycobacteriales</taxon>
        <taxon>Mycobacteriaceae</taxon>
        <taxon>Mycolicibacterium</taxon>
    </lineage>
</organism>
<dbReference type="Proteomes" id="UP000006072">
    <property type="component" value="Unassembled WGS sequence"/>
</dbReference>
<dbReference type="PANTHER" id="PTHR37957:SF1">
    <property type="entry name" value="PHYTASE-LIKE DOMAIN-CONTAINING PROTEIN"/>
    <property type="match status" value="1"/>
</dbReference>
<keyword evidence="4" id="KW-1185">Reference proteome</keyword>
<feature type="chain" id="PRO_5039272118" description="Phytase-like domain-containing protein" evidence="1">
    <location>
        <begin position="18"/>
        <end position="375"/>
    </location>
</feature>
<keyword evidence="1" id="KW-0732">Signal</keyword>
<dbReference type="AlphaFoldDB" id="K0UHZ8"/>